<evidence type="ECO:0000313" key="5">
    <source>
        <dbReference type="Proteomes" id="UP000249417"/>
    </source>
</evidence>
<dbReference type="InterPro" id="IPR023696">
    <property type="entry name" value="Ureohydrolase_dom_sf"/>
</dbReference>
<feature type="region of interest" description="Disordered" evidence="2">
    <location>
        <begin position="1"/>
        <end position="22"/>
    </location>
</feature>
<dbReference type="GO" id="GO:0040029">
    <property type="term" value="P:epigenetic regulation of gene expression"/>
    <property type="evidence" value="ECO:0007669"/>
    <property type="project" value="TreeGrafter"/>
</dbReference>
<dbReference type="InterPro" id="IPR000286">
    <property type="entry name" value="HDACs"/>
</dbReference>
<dbReference type="PRINTS" id="PR01270">
    <property type="entry name" value="HDASUPER"/>
</dbReference>
<accession>A0A2W5MUR3</accession>
<protein>
    <submittedName>
        <fullName evidence="4">Acetoin utilization protein</fullName>
    </submittedName>
</protein>
<dbReference type="Proteomes" id="UP000249417">
    <property type="component" value="Unassembled WGS sequence"/>
</dbReference>
<evidence type="ECO:0000259" key="3">
    <source>
        <dbReference type="Pfam" id="PF00850"/>
    </source>
</evidence>
<dbReference type="GO" id="GO:0004407">
    <property type="term" value="F:histone deacetylase activity"/>
    <property type="evidence" value="ECO:0007669"/>
    <property type="project" value="TreeGrafter"/>
</dbReference>
<dbReference type="SUPFAM" id="SSF52768">
    <property type="entry name" value="Arginase/deacetylase"/>
    <property type="match status" value="1"/>
</dbReference>
<dbReference type="AlphaFoldDB" id="A0A2W5MUR3"/>
<dbReference type="Pfam" id="PF00850">
    <property type="entry name" value="Hist_deacetyl"/>
    <property type="match status" value="1"/>
</dbReference>
<reference evidence="4 5" key="1">
    <citation type="submission" date="2017-08" db="EMBL/GenBank/DDBJ databases">
        <title>Infants hospitalized years apart are colonized by the same room-sourced microbial strains.</title>
        <authorList>
            <person name="Brooks B."/>
            <person name="Olm M.R."/>
            <person name="Firek B.A."/>
            <person name="Baker R."/>
            <person name="Thomas B.C."/>
            <person name="Morowitz M.J."/>
            <person name="Banfield J.F."/>
        </authorList>
    </citation>
    <scope>NUCLEOTIDE SEQUENCE [LARGE SCALE GENOMIC DNA]</scope>
    <source>
        <strain evidence="4">S2_005_002_R2_29</strain>
    </source>
</reference>
<sequence>MTVTLYTHDSGLRHDTPDGHPERADRLRTLMALFNEKPFSDFPRGTIKPATEEQLLYGHRFDYIEKVRHAIPQEGRRALDSDTIVSVDSLEAAFYAAGAPCSAVDDIAAGKTRRAFCAMRPPGHHAEAAVARGFCLFNNIFLGARHAQEAHGFGKIAIVDFDVHQGNGTDKMTRAHDGSILYISTHQGGIFPNEGFEGDNEECVMNFELATGSGSKTFRSLYEQKVFPALTRFAPELLMISAGFDAHKDDPLANLMLESEDFGWVTQKLCAIADATAQGRIVSVLEGGYHLEALKTSATSHLRALADLPDLATP</sequence>
<proteinExistence type="inferred from homology"/>
<name>A0A2W5MUR3_9BACT</name>
<dbReference type="CDD" id="cd11599">
    <property type="entry name" value="HDAC_classII_2"/>
    <property type="match status" value="1"/>
</dbReference>
<dbReference type="InterPro" id="IPR023801">
    <property type="entry name" value="His_deacetylse_dom"/>
</dbReference>
<comment type="similarity">
    <text evidence="1">Belongs to the histone deacetylase family.</text>
</comment>
<feature type="domain" description="Histone deacetylase" evidence="3">
    <location>
        <begin position="20"/>
        <end position="305"/>
    </location>
</feature>
<organism evidence="4 5">
    <name type="scientific">Micavibrio aeruginosavorus</name>
    <dbReference type="NCBI Taxonomy" id="349221"/>
    <lineage>
        <taxon>Bacteria</taxon>
        <taxon>Pseudomonadati</taxon>
        <taxon>Bdellovibrionota</taxon>
        <taxon>Bdellovibrionia</taxon>
        <taxon>Bdellovibrionales</taxon>
        <taxon>Pseudobdellovibrionaceae</taxon>
        <taxon>Micavibrio</taxon>
    </lineage>
</organism>
<evidence type="ECO:0000313" key="4">
    <source>
        <dbReference type="EMBL" id="PZQ44544.1"/>
    </source>
</evidence>
<evidence type="ECO:0000256" key="2">
    <source>
        <dbReference type="SAM" id="MobiDB-lite"/>
    </source>
</evidence>
<dbReference type="InterPro" id="IPR037138">
    <property type="entry name" value="His_deacetylse_dom_sf"/>
</dbReference>
<feature type="compositionally biased region" description="Basic and acidic residues" evidence="2">
    <location>
        <begin position="10"/>
        <end position="22"/>
    </location>
</feature>
<gene>
    <name evidence="4" type="ORF">DI551_09950</name>
</gene>
<dbReference type="PANTHER" id="PTHR10625">
    <property type="entry name" value="HISTONE DEACETYLASE HDAC1-RELATED"/>
    <property type="match status" value="1"/>
</dbReference>
<evidence type="ECO:0000256" key="1">
    <source>
        <dbReference type="ARBA" id="ARBA00005947"/>
    </source>
</evidence>
<dbReference type="EMBL" id="QFQB01000088">
    <property type="protein sequence ID" value="PZQ44544.1"/>
    <property type="molecule type" value="Genomic_DNA"/>
</dbReference>
<dbReference type="Gene3D" id="3.40.800.20">
    <property type="entry name" value="Histone deacetylase domain"/>
    <property type="match status" value="1"/>
</dbReference>
<dbReference type="PANTHER" id="PTHR10625:SF10">
    <property type="entry name" value="HISTONE DEACETYLASE HDAC1"/>
    <property type="match status" value="1"/>
</dbReference>
<comment type="caution">
    <text evidence="4">The sequence shown here is derived from an EMBL/GenBank/DDBJ whole genome shotgun (WGS) entry which is preliminary data.</text>
</comment>